<keyword evidence="3" id="KW-1133">Transmembrane helix</keyword>
<accession>F9W5E3</accession>
<protein>
    <submittedName>
        <fullName evidence="4">WGS project CAEQ00000000 data, annotated contig 131</fullName>
    </submittedName>
</protein>
<keyword evidence="5" id="KW-1185">Reference proteome</keyword>
<name>F9W5E3_TRYCI</name>
<evidence type="ECO:0000256" key="2">
    <source>
        <dbReference type="SAM" id="MobiDB-lite"/>
    </source>
</evidence>
<keyword evidence="3" id="KW-0812">Transmembrane</keyword>
<evidence type="ECO:0000256" key="3">
    <source>
        <dbReference type="SAM" id="Phobius"/>
    </source>
</evidence>
<evidence type="ECO:0000313" key="5">
    <source>
        <dbReference type="Proteomes" id="UP000000702"/>
    </source>
</evidence>
<feature type="region of interest" description="Disordered" evidence="2">
    <location>
        <begin position="729"/>
        <end position="766"/>
    </location>
</feature>
<feature type="region of interest" description="Disordered" evidence="2">
    <location>
        <begin position="138"/>
        <end position="173"/>
    </location>
</feature>
<reference evidence="4 5" key="2">
    <citation type="journal article" date="2012" name="Proc. Natl. Acad. Sci. U.S.A.">
        <title>Antigenic diversity is generated by distinct evolutionary mechanisms in African trypanosome species.</title>
        <authorList>
            <person name="Jackson A.P."/>
            <person name="Berry A."/>
            <person name="Aslett M."/>
            <person name="Allison H.C."/>
            <person name="Burton P."/>
            <person name="Vavrova-Anderson J."/>
            <person name="Brown R."/>
            <person name="Browne H."/>
            <person name="Corton N."/>
            <person name="Hauser H."/>
            <person name="Gamble J."/>
            <person name="Gilderthorp R."/>
            <person name="Marcello L."/>
            <person name="McQuillan J."/>
            <person name="Otto T.D."/>
            <person name="Quail M.A."/>
            <person name="Sanders M.J."/>
            <person name="van Tonder A."/>
            <person name="Ginger M.L."/>
            <person name="Field M.C."/>
            <person name="Barry J.D."/>
            <person name="Hertz-Fowler C."/>
            <person name="Berriman M."/>
        </authorList>
    </citation>
    <scope>NUCLEOTIDE SEQUENCE [LARGE SCALE GENOMIC DNA]</scope>
    <source>
        <strain evidence="4 5">IL3000</strain>
    </source>
</reference>
<gene>
    <name evidence="4" type="ORF">TCIL3000_0_03360</name>
</gene>
<feature type="transmembrane region" description="Helical" evidence="3">
    <location>
        <begin position="20"/>
        <end position="40"/>
    </location>
</feature>
<sequence>MHFYNIYIDIYTYSNIPLWGPFYFTLSFTHLNFFFLLLSIRTHNSLIRFHFIQQGVPLSKALPSPQLPALKRFDRYPPLHHSRSREEGWKEATSKSSRYLDIFSHRTAMPSVDPLSLTGNDNPLPSECTSSVARAVFNSTSPSHQRSTSLSQESASRNNQNEDRGDSSEGQCSVNMSDINEEIRKAEARIALLREQEKCLLSRRKALLQCDQQHHGAEDCVSEGCTELSTLMTPKDVNHTYGGCDTVDGLHDNSNDRLCISAVKVGGDVMSSPVAATAVTRRDRGTQTTLETYRCGGGQRATRATSPPIGGSGAGKCAASHLADHSPTQVFSLVAYLEPLWAVEIEVSSGIFKTLEVYANETMTTAARRFVDKNALDEERALDPLLRYLEEVAAEKAKQGKGAHFGTLAGEVQSRLPHENFSQMNRRPSVMAQERCVSVRPDQGDCTVVQQRGDNLQKGHIALTARNNVLGTRTRRSSDVASSSPKRTDDTHVSERNDIPQQKQHIKRVGATSPRRPDTALGIRQRSASINDVPDGPGYNVPHNMKVKVTPKGSPATSRARVTHQNTSIKGIQPTEAAETVPRKSASARDTDQLSVARTRSPARRLAPEEKCSTLPSRSHSMERDNSEREVTQEWHHSGSSTPSQQRKRVPFISKPHAAAEVSVKPRASVFNAGQAKRSLTGEKNQLCAAPCRSRSLEKKQRKNDEQGNGHHIAITAAETSTEFEGLTTASSGKERSYDITVSSIPRTSPVRPTQRRVSRVKSSEERELEMCTFSPAINPKSVRLFNKVFDGKSPEEVTAKA</sequence>
<dbReference type="Proteomes" id="UP000000702">
    <property type="component" value="Unassembled WGS sequence"/>
</dbReference>
<proteinExistence type="predicted"/>
<keyword evidence="3" id="KW-0472">Membrane</keyword>
<dbReference type="AlphaFoldDB" id="F9W5E3"/>
<dbReference type="VEuPathDB" id="TriTrypDB:TcIL3000_0_03360"/>
<feature type="compositionally biased region" description="Basic and acidic residues" evidence="2">
    <location>
        <begin position="486"/>
        <end position="498"/>
    </location>
</feature>
<dbReference type="EMBL" id="CAEQ01000706">
    <property type="protein sequence ID" value="CCD12395.1"/>
    <property type="molecule type" value="Genomic_DNA"/>
</dbReference>
<comment type="caution">
    <text evidence="4">The sequence shown here is derived from an EMBL/GenBank/DDBJ whole genome shotgun (WGS) entry which is preliminary data.</text>
</comment>
<feature type="coiled-coil region" evidence="1">
    <location>
        <begin position="176"/>
        <end position="203"/>
    </location>
</feature>
<feature type="non-terminal residue" evidence="4">
    <location>
        <position position="802"/>
    </location>
</feature>
<dbReference type="OMA" id="TIINGRA"/>
<feature type="compositionally biased region" description="Polar residues" evidence="2">
    <location>
        <begin position="138"/>
        <end position="159"/>
    </location>
</feature>
<evidence type="ECO:0000256" key="1">
    <source>
        <dbReference type="SAM" id="Coils"/>
    </source>
</evidence>
<reference evidence="5" key="1">
    <citation type="submission" date="2011-07" db="EMBL/GenBank/DDBJ databases">
        <title>Divergent evolution of antigenic variation in African trypanosomes.</title>
        <authorList>
            <person name="Jackson A.P."/>
            <person name="Berry A."/>
            <person name="Allison H.C."/>
            <person name="Burton P."/>
            <person name="Anderson J."/>
            <person name="Aslett M."/>
            <person name="Brown R."/>
            <person name="Corton N."/>
            <person name="Harris D."/>
            <person name="Hauser H."/>
            <person name="Gamble J."/>
            <person name="Gilderthorp R."/>
            <person name="McQuillan J."/>
            <person name="Quail M.A."/>
            <person name="Sanders M."/>
            <person name="Van Tonder A."/>
            <person name="Ginger M.L."/>
            <person name="Donelson J.E."/>
            <person name="Field M.C."/>
            <person name="Barry J.D."/>
            <person name="Berriman M."/>
            <person name="Hertz-Fowler C."/>
        </authorList>
    </citation>
    <scope>NUCLEOTIDE SEQUENCE [LARGE SCALE GENOMIC DNA]</scope>
    <source>
        <strain evidence="5">IL3000</strain>
    </source>
</reference>
<organism evidence="4 5">
    <name type="scientific">Trypanosoma congolense (strain IL3000)</name>
    <dbReference type="NCBI Taxonomy" id="1068625"/>
    <lineage>
        <taxon>Eukaryota</taxon>
        <taxon>Discoba</taxon>
        <taxon>Euglenozoa</taxon>
        <taxon>Kinetoplastea</taxon>
        <taxon>Metakinetoplastina</taxon>
        <taxon>Trypanosomatida</taxon>
        <taxon>Trypanosomatidae</taxon>
        <taxon>Trypanosoma</taxon>
        <taxon>Nannomonas</taxon>
    </lineage>
</organism>
<feature type="region of interest" description="Disordered" evidence="2">
    <location>
        <begin position="467"/>
        <end position="649"/>
    </location>
</feature>
<evidence type="ECO:0000313" key="4">
    <source>
        <dbReference type="EMBL" id="CCD12395.1"/>
    </source>
</evidence>
<keyword evidence="1" id="KW-0175">Coiled coil</keyword>
<feature type="compositionally biased region" description="Basic and acidic residues" evidence="2">
    <location>
        <begin position="620"/>
        <end position="637"/>
    </location>
</feature>